<protein>
    <recommendedName>
        <fullName evidence="4">Armadillo repeat-containing protein 2</fullName>
    </recommendedName>
</protein>
<dbReference type="InterPro" id="IPR016024">
    <property type="entry name" value="ARM-type_fold"/>
</dbReference>
<proteinExistence type="predicted"/>
<dbReference type="InterPro" id="IPR011989">
    <property type="entry name" value="ARM-like"/>
</dbReference>
<evidence type="ECO:0000313" key="2">
    <source>
        <dbReference type="EMBL" id="KAK7457284.1"/>
    </source>
</evidence>
<reference evidence="2 3" key="1">
    <citation type="journal article" date="2023" name="Sci. Data">
        <title>Genome assembly of the Korean intertidal mud-creeper Batillaria attramentaria.</title>
        <authorList>
            <person name="Patra A.K."/>
            <person name="Ho P.T."/>
            <person name="Jun S."/>
            <person name="Lee S.J."/>
            <person name="Kim Y."/>
            <person name="Won Y.J."/>
        </authorList>
    </citation>
    <scope>NUCLEOTIDE SEQUENCE [LARGE SCALE GENOMIC DNA]</scope>
    <source>
        <strain evidence="2">Wonlab-2016</strain>
    </source>
</reference>
<sequence length="841" mass="93614">AVMDLNAKKSTNRPFYQPPEDKATPAQIINEARSSLRSLGTRRPFTPRDEQRHLFPSSTTRAPESRPPSSFSLNSRHFEGPDSRPVSGTRLSPLDHAPRTPTAADLENILPPKPPSTDPNRPQARRGSGARHRIHTQHSVDGIATTTTATKEGDSVLPHRSGSLTDGCLYLVPTAAPRNAQNPLVLKMVLEGTRRGDFPLLSAAHHTALAVETGGSREEVVEGHADLVLVRLAQGVQAREREMMQTARKKDCDQLLVLASELYNMLEDNNCLGKHFRHRAQVLKVIFKMLDVEEPKLLLKLARLILAFRVGGNNLLNVCKLVFKVSRNEKNDSFFLEENILNLLLDTIRTTDHQTSCEALIYCVGAVKFLTGNPAILKRLARLDCVKVLATLMHNINKTNKENGKIGDQFGHILVQLAAALRNLADTSSGRDRFIAHQVVPGLAVLMESYPGDSDLMLYISRIFSKVTLHTDCCSVLADQHGCYKAFIALLRRHLKKDDLVVRLCFVLGNLTAKNEAARQRLFQEKDALDVLLTVLKTYDELDAQGKDTTGVSLERSSASGEDGRDAINKMEDVLIKVIRVLANLSISEDVGPFIAANGEFMSKLLSIIERKDVHQSEELILNCVATVNNLSYYTTKQSSLLQQHLTIAESLLKLVLTDNMEGMLEAARVFGNVTRHKPVRDFLSQKRVDAMMVTLLDSGNREVVFIACGVLINFMVDEEKRPLLKREGGIAKCIEVLRDFGREDWQLSATVCKMLCNYSTRMTSADDTFGHAEAQQLSDLLVEYLDKDAALDPTMQNGVEDDVREYIQETWETDFCPVATQLLRRIESHLSPLEPLEAPG</sequence>
<dbReference type="PANTHER" id="PTHR21356:SF1">
    <property type="entry name" value="ARMADILLO REPEAT-CONTAINING PROTEIN 2"/>
    <property type="match status" value="1"/>
</dbReference>
<dbReference type="Gene3D" id="1.25.10.10">
    <property type="entry name" value="Leucine-rich Repeat Variant"/>
    <property type="match status" value="2"/>
</dbReference>
<feature type="non-terminal residue" evidence="2">
    <location>
        <position position="1"/>
    </location>
</feature>
<dbReference type="SUPFAM" id="SSF48371">
    <property type="entry name" value="ARM repeat"/>
    <property type="match status" value="2"/>
</dbReference>
<dbReference type="PANTHER" id="PTHR21356">
    <property type="entry name" value="ARMADILLO REPEAT CONTAINING 2"/>
    <property type="match status" value="1"/>
</dbReference>
<comment type="caution">
    <text evidence="2">The sequence shown here is derived from an EMBL/GenBank/DDBJ whole genome shotgun (WGS) entry which is preliminary data.</text>
</comment>
<accession>A0ABD0J4B2</accession>
<dbReference type="Proteomes" id="UP001519460">
    <property type="component" value="Unassembled WGS sequence"/>
</dbReference>
<dbReference type="AlphaFoldDB" id="A0ABD0J4B2"/>
<gene>
    <name evidence="2" type="ORF">BaRGS_00039256</name>
</gene>
<feature type="compositionally biased region" description="Polar residues" evidence="1">
    <location>
        <begin position="56"/>
        <end position="75"/>
    </location>
</feature>
<organism evidence="2 3">
    <name type="scientific">Batillaria attramentaria</name>
    <dbReference type="NCBI Taxonomy" id="370345"/>
    <lineage>
        <taxon>Eukaryota</taxon>
        <taxon>Metazoa</taxon>
        <taxon>Spiralia</taxon>
        <taxon>Lophotrochozoa</taxon>
        <taxon>Mollusca</taxon>
        <taxon>Gastropoda</taxon>
        <taxon>Caenogastropoda</taxon>
        <taxon>Sorbeoconcha</taxon>
        <taxon>Cerithioidea</taxon>
        <taxon>Batillariidae</taxon>
        <taxon>Batillaria</taxon>
    </lineage>
</organism>
<evidence type="ECO:0000313" key="3">
    <source>
        <dbReference type="Proteomes" id="UP001519460"/>
    </source>
</evidence>
<evidence type="ECO:0008006" key="4">
    <source>
        <dbReference type="Google" id="ProtNLM"/>
    </source>
</evidence>
<evidence type="ECO:0000256" key="1">
    <source>
        <dbReference type="SAM" id="MobiDB-lite"/>
    </source>
</evidence>
<dbReference type="EMBL" id="JACVVK020000674">
    <property type="protein sequence ID" value="KAK7457284.1"/>
    <property type="molecule type" value="Genomic_DNA"/>
</dbReference>
<dbReference type="InterPro" id="IPR038905">
    <property type="entry name" value="ARMC2"/>
</dbReference>
<keyword evidence="3" id="KW-1185">Reference proteome</keyword>
<feature type="region of interest" description="Disordered" evidence="1">
    <location>
        <begin position="1"/>
        <end position="134"/>
    </location>
</feature>
<name>A0ABD0J4B2_9CAEN</name>